<evidence type="ECO:0000313" key="1">
    <source>
        <dbReference type="EMBL" id="ELU36493.1"/>
    </source>
</evidence>
<organism evidence="1 2">
    <name type="scientific">Thanatephorus cucumeris (strain AG1-IA)</name>
    <name type="common">Rice sheath blight fungus</name>
    <name type="synonym">Rhizoctonia solani</name>
    <dbReference type="NCBI Taxonomy" id="983506"/>
    <lineage>
        <taxon>Eukaryota</taxon>
        <taxon>Fungi</taxon>
        <taxon>Dikarya</taxon>
        <taxon>Basidiomycota</taxon>
        <taxon>Agaricomycotina</taxon>
        <taxon>Agaricomycetes</taxon>
        <taxon>Cantharellales</taxon>
        <taxon>Ceratobasidiaceae</taxon>
        <taxon>Rhizoctonia</taxon>
        <taxon>Rhizoctonia solani AG-1</taxon>
    </lineage>
</organism>
<protein>
    <submittedName>
        <fullName evidence="1">Uncharacterized protein</fullName>
    </submittedName>
</protein>
<dbReference type="Proteomes" id="UP000011668">
    <property type="component" value="Unassembled WGS sequence"/>
</dbReference>
<gene>
    <name evidence="1" type="ORF">AG1IA_09478</name>
</gene>
<proteinExistence type="predicted"/>
<dbReference type="AlphaFoldDB" id="L8WI66"/>
<dbReference type="HOGENOM" id="CLU_3126044_0_0_1"/>
<sequence length="50" mass="5642">MELWFCNLCGGTVLVPVVGYVKLYPMYIVRSDTMYSKFSLVNGLPAKSHI</sequence>
<comment type="caution">
    <text evidence="1">The sequence shown here is derived from an EMBL/GenBank/DDBJ whole genome shotgun (WGS) entry which is preliminary data.</text>
</comment>
<reference evidence="1 2" key="1">
    <citation type="journal article" date="2013" name="Nat. Commun.">
        <title>The evolution and pathogenic mechanisms of the rice sheath blight pathogen.</title>
        <authorList>
            <person name="Zheng A."/>
            <person name="Lin R."/>
            <person name="Xu L."/>
            <person name="Qin P."/>
            <person name="Tang C."/>
            <person name="Ai P."/>
            <person name="Zhang D."/>
            <person name="Liu Y."/>
            <person name="Sun Z."/>
            <person name="Feng H."/>
            <person name="Wang Y."/>
            <person name="Chen Y."/>
            <person name="Liang X."/>
            <person name="Fu R."/>
            <person name="Li Q."/>
            <person name="Zhang J."/>
            <person name="Yu X."/>
            <person name="Xie Z."/>
            <person name="Ding L."/>
            <person name="Guan P."/>
            <person name="Tang J."/>
            <person name="Liang Y."/>
            <person name="Wang S."/>
            <person name="Deng Q."/>
            <person name="Li S."/>
            <person name="Zhu J."/>
            <person name="Wang L."/>
            <person name="Liu H."/>
            <person name="Li P."/>
        </authorList>
    </citation>
    <scope>NUCLEOTIDE SEQUENCE [LARGE SCALE GENOMIC DNA]</scope>
    <source>
        <strain evidence="2">AG-1 IA</strain>
    </source>
</reference>
<keyword evidence="2" id="KW-1185">Reference proteome</keyword>
<evidence type="ECO:0000313" key="2">
    <source>
        <dbReference type="Proteomes" id="UP000011668"/>
    </source>
</evidence>
<dbReference type="EMBL" id="AFRT01003294">
    <property type="protein sequence ID" value="ELU36493.1"/>
    <property type="molecule type" value="Genomic_DNA"/>
</dbReference>
<accession>L8WI66</accession>
<name>L8WI66_THACA</name>